<dbReference type="PROSITE" id="PS51482">
    <property type="entry name" value="DEGV"/>
    <property type="match status" value="1"/>
</dbReference>
<dbReference type="Gene3D" id="3.40.50.10170">
    <property type="match status" value="1"/>
</dbReference>
<reference evidence="3 4" key="1">
    <citation type="submission" date="2018-08" db="EMBL/GenBank/DDBJ databases">
        <title>Lactobacillus suantsai sp. nov., isolated from traditional fermented suan-tsai in Taiwan.</title>
        <authorList>
            <person name="Huang C.-H."/>
        </authorList>
    </citation>
    <scope>NUCLEOTIDE SEQUENCE [LARGE SCALE GENOMIC DNA]</scope>
    <source>
        <strain evidence="3 4">BCRC 12945</strain>
    </source>
</reference>
<dbReference type="AlphaFoldDB" id="A0A4Q0VI16"/>
<dbReference type="SUPFAM" id="SSF82549">
    <property type="entry name" value="DAK1/DegV-like"/>
    <property type="match status" value="1"/>
</dbReference>
<name>A0A4Q0VI16_9LACO</name>
<dbReference type="OrthoDB" id="9775494at2"/>
<organism evidence="3 4">
    <name type="scientific">Levilactobacillus suantsaii</name>
    <dbReference type="NCBI Taxonomy" id="2292255"/>
    <lineage>
        <taxon>Bacteria</taxon>
        <taxon>Bacillati</taxon>
        <taxon>Bacillota</taxon>
        <taxon>Bacilli</taxon>
        <taxon>Lactobacillales</taxon>
        <taxon>Lactobacillaceae</taxon>
        <taxon>Levilactobacillus</taxon>
    </lineage>
</organism>
<dbReference type="Proteomes" id="UP000290602">
    <property type="component" value="Unassembled WGS sequence"/>
</dbReference>
<dbReference type="PANTHER" id="PTHR33434">
    <property type="entry name" value="DEGV DOMAIN-CONTAINING PROTEIN DR_1986-RELATED"/>
    <property type="match status" value="1"/>
</dbReference>
<evidence type="ECO:0000313" key="4">
    <source>
        <dbReference type="Proteomes" id="UP000290602"/>
    </source>
</evidence>
<dbReference type="PANTHER" id="PTHR33434:SF2">
    <property type="entry name" value="FATTY ACID-BINDING PROTEIN TM_1468"/>
    <property type="match status" value="1"/>
</dbReference>
<keyword evidence="4" id="KW-1185">Reference proteome</keyword>
<sequence length="299" mass="32480">MKIAIVTDTSAGITPQEAVARQITLLAAPIMFGNRQYHEYQDLSSAEYYRNVRLSKSKKLVPTAPQISMATIHQVCDRLAKQGVTDVVVIGPTSGISGFMNTLNSYVEAITSVKVWPWDSRGILTVMGDQVRLAAALVERGADVPTILQALEQLRRTAQTAFVVDSIKPLLHTGEINLGHGPSNVPVGKPLLVFENSGKIRFAGTALRLKSALDDLLAQMVPDLQAATPLKATILNADQPETTEQWLMAAHDHFPQVQFDRALIGPSLGVHVGDGAMGLAWSLDYQHLLTAENENTIKK</sequence>
<accession>A0A4Q0VI16</accession>
<dbReference type="RefSeq" id="WP_129031952.1">
    <property type="nucleotide sequence ID" value="NZ_CP059603.1"/>
</dbReference>
<evidence type="ECO:0000313" key="3">
    <source>
        <dbReference type="EMBL" id="RXI79035.1"/>
    </source>
</evidence>
<proteinExistence type="predicted"/>
<comment type="function">
    <text evidence="1">May bind long-chain fatty acids, such as palmitate, and may play a role in lipid transport or fatty acid metabolism.</text>
</comment>
<dbReference type="GO" id="GO:0008289">
    <property type="term" value="F:lipid binding"/>
    <property type="evidence" value="ECO:0007669"/>
    <property type="project" value="UniProtKB-KW"/>
</dbReference>
<comment type="caution">
    <text evidence="3">The sequence shown here is derived from an EMBL/GenBank/DDBJ whole genome shotgun (WGS) entry which is preliminary data.</text>
</comment>
<dbReference type="Gene3D" id="3.30.1180.10">
    <property type="match status" value="1"/>
</dbReference>
<evidence type="ECO:0000256" key="1">
    <source>
        <dbReference type="ARBA" id="ARBA00003238"/>
    </source>
</evidence>
<dbReference type="InterPro" id="IPR003797">
    <property type="entry name" value="DegV"/>
</dbReference>
<dbReference type="InterPro" id="IPR050270">
    <property type="entry name" value="DegV_domain_contain"/>
</dbReference>
<protein>
    <submittedName>
        <fullName evidence="3">DegV family EDD domain-containing protein</fullName>
    </submittedName>
</protein>
<dbReference type="NCBIfam" id="TIGR00762">
    <property type="entry name" value="DegV"/>
    <property type="match status" value="1"/>
</dbReference>
<evidence type="ECO:0000256" key="2">
    <source>
        <dbReference type="ARBA" id="ARBA00023121"/>
    </source>
</evidence>
<dbReference type="EMBL" id="QXIL01000006">
    <property type="protein sequence ID" value="RXI79035.1"/>
    <property type="molecule type" value="Genomic_DNA"/>
</dbReference>
<dbReference type="Pfam" id="PF02645">
    <property type="entry name" value="DegV"/>
    <property type="match status" value="1"/>
</dbReference>
<gene>
    <name evidence="3" type="ORF">DXH47_04440</name>
</gene>
<keyword evidence="2" id="KW-0446">Lipid-binding</keyword>
<dbReference type="InterPro" id="IPR043168">
    <property type="entry name" value="DegV_C"/>
</dbReference>